<dbReference type="HOGENOM" id="CLU_2531436_0_0_1"/>
<reference evidence="3" key="1">
    <citation type="submission" date="2013-06" db="EMBL/GenBank/DDBJ databases">
        <authorList>
            <person name="Zhao Q."/>
        </authorList>
    </citation>
    <scope>NUCLEOTIDE SEQUENCE</scope>
    <source>
        <strain evidence="3">cv. W1943</strain>
    </source>
</reference>
<dbReference type="AlphaFoldDB" id="A0A0E0PA10"/>
<dbReference type="Gramene" id="ORUFI04G16050.1">
    <property type="protein sequence ID" value="ORUFI04G16050.1"/>
    <property type="gene ID" value="ORUFI04G16050"/>
</dbReference>
<protein>
    <submittedName>
        <fullName evidence="2">Uncharacterized protein</fullName>
    </submittedName>
</protein>
<dbReference type="EnsemblPlants" id="ORUFI04G16050.1">
    <property type="protein sequence ID" value="ORUFI04G16050.1"/>
    <property type="gene ID" value="ORUFI04G16050"/>
</dbReference>
<proteinExistence type="predicted"/>
<accession>A0A0E0PA10</accession>
<sequence>MWNSQAFKLNRLGYTRQQARGGSGRAVEGQRRPGGRGAAAGRTGEGWRRACGGGRRRPGGRRAAVGVWPRVGARPGRRARGGGG</sequence>
<reference evidence="2" key="2">
    <citation type="submission" date="2015-06" db="UniProtKB">
        <authorList>
            <consortium name="EnsemblPlants"/>
        </authorList>
    </citation>
    <scope>IDENTIFICATION</scope>
</reference>
<evidence type="ECO:0000313" key="2">
    <source>
        <dbReference type="EnsemblPlants" id="ORUFI04G16050.1"/>
    </source>
</evidence>
<name>A0A0E0PA10_ORYRU</name>
<dbReference type="Proteomes" id="UP000008022">
    <property type="component" value="Unassembled WGS sequence"/>
</dbReference>
<evidence type="ECO:0000256" key="1">
    <source>
        <dbReference type="SAM" id="MobiDB-lite"/>
    </source>
</evidence>
<feature type="region of interest" description="Disordered" evidence="1">
    <location>
        <begin position="1"/>
        <end position="64"/>
    </location>
</feature>
<evidence type="ECO:0000313" key="3">
    <source>
        <dbReference type="Proteomes" id="UP000008022"/>
    </source>
</evidence>
<keyword evidence="3" id="KW-1185">Reference proteome</keyword>
<organism evidence="2 3">
    <name type="scientific">Oryza rufipogon</name>
    <name type="common">Brownbeard rice</name>
    <name type="synonym">Asian wild rice</name>
    <dbReference type="NCBI Taxonomy" id="4529"/>
    <lineage>
        <taxon>Eukaryota</taxon>
        <taxon>Viridiplantae</taxon>
        <taxon>Streptophyta</taxon>
        <taxon>Embryophyta</taxon>
        <taxon>Tracheophyta</taxon>
        <taxon>Spermatophyta</taxon>
        <taxon>Magnoliopsida</taxon>
        <taxon>Liliopsida</taxon>
        <taxon>Poales</taxon>
        <taxon>Poaceae</taxon>
        <taxon>BOP clade</taxon>
        <taxon>Oryzoideae</taxon>
        <taxon>Oryzeae</taxon>
        <taxon>Oryzinae</taxon>
        <taxon>Oryza</taxon>
    </lineage>
</organism>